<dbReference type="Gene3D" id="1.50.10.130">
    <property type="entry name" value="Terpene synthase, N-terminal domain"/>
    <property type="match status" value="1"/>
</dbReference>
<protein>
    <recommendedName>
        <fullName evidence="8">Terpene synthase</fullName>
    </recommendedName>
</protein>
<keyword evidence="3" id="KW-0479">Metal-binding</keyword>
<dbReference type="CDD" id="cd00684">
    <property type="entry name" value="Terpene_cyclase_plant_C1"/>
    <property type="match status" value="1"/>
</dbReference>
<evidence type="ECO:0008006" key="8">
    <source>
        <dbReference type="Google" id="ProtNLM"/>
    </source>
</evidence>
<dbReference type="Gene3D" id="1.10.600.10">
    <property type="entry name" value="Farnesyl Diphosphate Synthase"/>
    <property type="match status" value="1"/>
</dbReference>
<evidence type="ECO:0000259" key="4">
    <source>
        <dbReference type="Pfam" id="PF01397"/>
    </source>
</evidence>
<dbReference type="Pfam" id="PF03936">
    <property type="entry name" value="Terpene_synth_C"/>
    <property type="match status" value="1"/>
</dbReference>
<comment type="cofactor">
    <cofactor evidence="1">
        <name>Mn(2+)</name>
        <dbReference type="ChEBI" id="CHEBI:29035"/>
    </cofactor>
</comment>
<gene>
    <name evidence="6" type="ORF">SEVIR_7G286800v2</name>
</gene>
<dbReference type="InterPro" id="IPR005630">
    <property type="entry name" value="Terpene_synthase_metal-bd"/>
</dbReference>
<dbReference type="Gramene" id="TKW07118">
    <property type="protein sequence ID" value="TKW07118"/>
    <property type="gene ID" value="SEVIR_7G286800v2"/>
</dbReference>
<dbReference type="Pfam" id="PF01397">
    <property type="entry name" value="Terpene_synth"/>
    <property type="match status" value="1"/>
</dbReference>
<dbReference type="GO" id="GO:0016102">
    <property type="term" value="P:diterpenoid biosynthetic process"/>
    <property type="evidence" value="ECO:0007669"/>
    <property type="project" value="InterPro"/>
</dbReference>
<dbReference type="OMA" id="WAANETS"/>
<sequence>MEGPPMTASVTTPVQKKWLENRVSALKEKVRLLFEDSKDIIEQMNLVDTIQHLGIGHHFEKEIANTLRKIQHMEFNTSSLHEVSLRFRLLREHGLWVSPDEFNRFMDTNGSFNMEMTNDPRGLLSLYNAAYMFIHDEALEEAISFARLHLESMRHNLKYPLSEQVNRALHIPLPRTARRVETLHYMSEYKHEREYNPIILELAKIDFNNLQQLHIKEIEAISKWWKNLYAEVALSFARNRIVQLYLWSYAVYYEHEYSCARIILTKLLALITMMDDIYDTRATLEESQKLNEAIKRWDESVVSILPEYLKKFYLRILRTFKEIQDMLAPNEQYKVSYAQKSFQTLSNYYLQGAEWFHCKKTPTFKEKVEASLMDSGGPFSCVALLVGMGDIASKEALDWALGCTGAVRACGEITRYMNDITALKHGNREQDATNSVECYIAEYNVASEVAIVNIYRMVEDAWKTLNKDLLELGSLRPAVRRVINVTATLTLMYGDKKDIFTFGDDLESLITRLFFNPITI</sequence>
<evidence type="ECO:0000256" key="2">
    <source>
        <dbReference type="ARBA" id="ARBA00001946"/>
    </source>
</evidence>
<dbReference type="SUPFAM" id="SSF48576">
    <property type="entry name" value="Terpenoid synthases"/>
    <property type="match status" value="1"/>
</dbReference>
<name>A0A4U6TVH6_SETVI</name>
<dbReference type="GO" id="GO:0010333">
    <property type="term" value="F:terpene synthase activity"/>
    <property type="evidence" value="ECO:0007669"/>
    <property type="project" value="InterPro"/>
</dbReference>
<dbReference type="AlphaFoldDB" id="A0A4U6TVH6"/>
<dbReference type="PANTHER" id="PTHR31225">
    <property type="entry name" value="OS04G0344100 PROTEIN-RELATED"/>
    <property type="match status" value="1"/>
</dbReference>
<dbReference type="InterPro" id="IPR008949">
    <property type="entry name" value="Isoprenoid_synthase_dom_sf"/>
</dbReference>
<dbReference type="InterPro" id="IPR050148">
    <property type="entry name" value="Terpene_synthase-like"/>
</dbReference>
<dbReference type="GO" id="GO:0000287">
    <property type="term" value="F:magnesium ion binding"/>
    <property type="evidence" value="ECO:0007669"/>
    <property type="project" value="InterPro"/>
</dbReference>
<feature type="domain" description="Terpene synthase N-terminal" evidence="4">
    <location>
        <begin position="14"/>
        <end position="169"/>
    </location>
</feature>
<dbReference type="InterPro" id="IPR044814">
    <property type="entry name" value="Terpene_cyclase_plant_C1"/>
</dbReference>
<organism evidence="6 7">
    <name type="scientific">Setaria viridis</name>
    <name type="common">Green bristlegrass</name>
    <name type="synonym">Setaria italica subsp. viridis</name>
    <dbReference type="NCBI Taxonomy" id="4556"/>
    <lineage>
        <taxon>Eukaryota</taxon>
        <taxon>Viridiplantae</taxon>
        <taxon>Streptophyta</taxon>
        <taxon>Embryophyta</taxon>
        <taxon>Tracheophyta</taxon>
        <taxon>Spermatophyta</taxon>
        <taxon>Magnoliopsida</taxon>
        <taxon>Liliopsida</taxon>
        <taxon>Poales</taxon>
        <taxon>Poaceae</taxon>
        <taxon>PACMAD clade</taxon>
        <taxon>Panicoideae</taxon>
        <taxon>Panicodae</taxon>
        <taxon>Paniceae</taxon>
        <taxon>Cenchrinae</taxon>
        <taxon>Setaria</taxon>
    </lineage>
</organism>
<dbReference type="InterPro" id="IPR036965">
    <property type="entry name" value="Terpene_synth_N_sf"/>
</dbReference>
<dbReference type="Proteomes" id="UP000298652">
    <property type="component" value="Chromosome 7"/>
</dbReference>
<evidence type="ECO:0000259" key="5">
    <source>
        <dbReference type="Pfam" id="PF03936"/>
    </source>
</evidence>
<evidence type="ECO:0000313" key="7">
    <source>
        <dbReference type="Proteomes" id="UP000298652"/>
    </source>
</evidence>
<dbReference type="InterPro" id="IPR001906">
    <property type="entry name" value="Terpene_synth_N"/>
</dbReference>
<evidence type="ECO:0000313" key="6">
    <source>
        <dbReference type="EMBL" id="TKW07118.1"/>
    </source>
</evidence>
<dbReference type="SUPFAM" id="SSF48239">
    <property type="entry name" value="Terpenoid cyclases/Protein prenyltransferases"/>
    <property type="match status" value="1"/>
</dbReference>
<dbReference type="InterPro" id="IPR034741">
    <property type="entry name" value="Terpene_cyclase-like_1_C"/>
</dbReference>
<dbReference type="PANTHER" id="PTHR31225:SF92">
    <property type="entry name" value="OS04G0345400 PROTEIN"/>
    <property type="match status" value="1"/>
</dbReference>
<proteinExistence type="predicted"/>
<dbReference type="SFLD" id="SFLDG01019">
    <property type="entry name" value="Terpene_Cyclase_Like_1_C_Termi"/>
    <property type="match status" value="1"/>
</dbReference>
<evidence type="ECO:0000256" key="3">
    <source>
        <dbReference type="ARBA" id="ARBA00022723"/>
    </source>
</evidence>
<keyword evidence="7" id="KW-1185">Reference proteome</keyword>
<feature type="domain" description="Terpene synthase metal-binding" evidence="5">
    <location>
        <begin position="226"/>
        <end position="464"/>
    </location>
</feature>
<dbReference type="EMBL" id="CM016558">
    <property type="protein sequence ID" value="TKW07118.1"/>
    <property type="molecule type" value="Genomic_DNA"/>
</dbReference>
<reference evidence="6" key="1">
    <citation type="submission" date="2019-03" db="EMBL/GenBank/DDBJ databases">
        <title>WGS assembly of Setaria viridis.</title>
        <authorList>
            <person name="Huang P."/>
            <person name="Jenkins J."/>
            <person name="Grimwood J."/>
            <person name="Barry K."/>
            <person name="Healey A."/>
            <person name="Mamidi S."/>
            <person name="Sreedasyam A."/>
            <person name="Shu S."/>
            <person name="Feldman M."/>
            <person name="Wu J."/>
            <person name="Yu Y."/>
            <person name="Chen C."/>
            <person name="Johnson J."/>
            <person name="Rokhsar D."/>
            <person name="Baxter I."/>
            <person name="Schmutz J."/>
            <person name="Brutnell T."/>
            <person name="Kellogg E."/>
        </authorList>
    </citation>
    <scope>NUCLEOTIDE SEQUENCE [LARGE SCALE GENOMIC DNA]</scope>
</reference>
<dbReference type="SFLD" id="SFLDS00005">
    <property type="entry name" value="Isoprenoid_Synthase_Type_I"/>
    <property type="match status" value="1"/>
</dbReference>
<comment type="cofactor">
    <cofactor evidence="2">
        <name>Mg(2+)</name>
        <dbReference type="ChEBI" id="CHEBI:18420"/>
    </cofactor>
</comment>
<evidence type="ECO:0000256" key="1">
    <source>
        <dbReference type="ARBA" id="ARBA00001936"/>
    </source>
</evidence>
<dbReference type="InterPro" id="IPR008930">
    <property type="entry name" value="Terpenoid_cyclase/PrenylTrfase"/>
</dbReference>
<accession>A0A4U6TVH6</accession>